<dbReference type="Proteomes" id="UP001610728">
    <property type="component" value="Unassembled WGS sequence"/>
</dbReference>
<dbReference type="EMBL" id="JABSNW010000007">
    <property type="protein sequence ID" value="KAL2886100.1"/>
    <property type="molecule type" value="Genomic_DNA"/>
</dbReference>
<gene>
    <name evidence="4" type="ORF">HOO65_070562</name>
</gene>
<sequence>MSLTVPKKMSLATQSDGNAQPFKVLSLDDGGIGGLSSLLILENIMENIQDAEDLPDMPKPCDRFDLIGGTGTGGIAAIMLGRLGQRPTRLRTESTSSILTKNLEIVLKKAIRENCPLEQCAREREKGMSTVDTCQHENDKFLDQNCAKTVVPATTKTNIDARPILFRTYRATASLSECKIWEVARATSAMDNLFKPIKLGRDSEKFINSSFGHSNPCKILIQEAAELLSGQQEMLILSIGTGLSSAIEMGNTKRSTRTSLEKIATSSRRVADELEAEHSSKPQRYYRFNTANGQGSIVASDWVEPSKVAAHTKNYLNEKQADIKTFAKVLTNGFSTVAEQPRRLERLDEPEGARRLQEPKKLKTPHGSAPVYYIPFHENLQFVGRQDILSELDDKLFTRTGFQQVALMGLGGMGKTQVALKFAYTVKNKYADYSIFWLTAASMDGFRNSCKELAAALRIDASDRQDPRILVKNYLDTSICGKWLLVLDNVDDPSLFDAAAKESRIGTFLPQSDDGRIMFTTRSQTVSWLAVKTDSLELEEMSSEELTTILMRSVEVHDDQSHIHDEHPVNELLNELCHLPLAVAQAADYMTVNQISVAEYLELLRYSNNEKVELLTHHHLDNVHLDDSQSAVATTWFITLQQIKKTSLDAVTLLRFIAKIEAKAIPQTMLPGFEKKRSMVDAIGVLLAYGFIRRQKTNGLFDMHSLVHLTTQLWSKGLEDDEQHSLTVVDHIASIFPSDEWENRFLWRQYLPHALRVVKNQQVSGESMTELEFKVGLCLYADGNIRSAVKQFKHVLEVRQKLLTADHPSRLASQHALARAYLDDGQVKEAVSMLEHVAEVQEKALAADNPSRLASQHELARAYLDNGQVKEAVSMLENVVGTKEEALAAVHPSLLTSQHELARGYLDDGQTKKAVPMLERVVQVQDKTLAADHPFRLASQRALARAYLDDAQIEKAIPILERIVEAMERDLSASSHLLLLAQRELAHGYHLSGKFEKEILLLQRAVEMRETVLRADDPLLLSSQFDLAQAYCCKKQGEKGILILEHIVTVKEKTLQAEDHSLVVSQDALAHQYHQNGEIQRLISLLEHVVELREESLPSTHPLLLRSQRALASTYYDIDRIEVAISLLENVVKRQKISLREDDQDRVQSEALLEKWLARGPDSKRVADETSSGINADGQSIPPFIIGAGKDNLATWYQECDLPGDWVIALNENRWTNNKPGLEWLKRTKSRYSLLIPDGYESHHSVEFEEYCKENKIIALCMPAHASHLLHTLDVGSKTEFFRAFHIAHQAAITESNIKAGFRGAGLAPFDPQNVISKLDVQL</sequence>
<evidence type="ECO:0000256" key="2">
    <source>
        <dbReference type="PROSITE-ProRule" id="PRU01161"/>
    </source>
</evidence>
<evidence type="ECO:0000313" key="4">
    <source>
        <dbReference type="EMBL" id="KAL2886100.1"/>
    </source>
</evidence>
<dbReference type="InterPro" id="IPR002182">
    <property type="entry name" value="NB-ARC"/>
</dbReference>
<feature type="domain" description="PNPLA" evidence="3">
    <location>
        <begin position="25"/>
        <end position="221"/>
    </location>
</feature>
<dbReference type="Gene3D" id="3.40.50.300">
    <property type="entry name" value="P-loop containing nucleotide triphosphate hydrolases"/>
    <property type="match status" value="1"/>
</dbReference>
<dbReference type="InterPro" id="IPR004875">
    <property type="entry name" value="DDE_SF_endonuclease_dom"/>
</dbReference>
<dbReference type="Gene3D" id="3.40.1090.10">
    <property type="entry name" value="Cytosolic phospholipase A2 catalytic domain"/>
    <property type="match status" value="1"/>
</dbReference>
<dbReference type="InterPro" id="IPR016035">
    <property type="entry name" value="Acyl_Trfase/lysoPLipase"/>
</dbReference>
<dbReference type="SUPFAM" id="SSF48452">
    <property type="entry name" value="TPR-like"/>
    <property type="match status" value="3"/>
</dbReference>
<dbReference type="GeneID" id="98120667"/>
<dbReference type="SMART" id="SM00028">
    <property type="entry name" value="TPR"/>
    <property type="match status" value="6"/>
</dbReference>
<dbReference type="Pfam" id="PF03184">
    <property type="entry name" value="DDE_1"/>
    <property type="match status" value="1"/>
</dbReference>
<organism evidence="4 5">
    <name type="scientific">Ceratocystis lukuohia</name>
    <dbReference type="NCBI Taxonomy" id="2019550"/>
    <lineage>
        <taxon>Eukaryota</taxon>
        <taxon>Fungi</taxon>
        <taxon>Dikarya</taxon>
        <taxon>Ascomycota</taxon>
        <taxon>Pezizomycotina</taxon>
        <taxon>Sordariomycetes</taxon>
        <taxon>Hypocreomycetidae</taxon>
        <taxon>Microascales</taxon>
        <taxon>Ceratocystidaceae</taxon>
        <taxon>Ceratocystis</taxon>
    </lineage>
</organism>
<dbReference type="RefSeq" id="XP_070857280.1">
    <property type="nucleotide sequence ID" value="XM_071004791.1"/>
</dbReference>
<evidence type="ECO:0000259" key="3">
    <source>
        <dbReference type="PROSITE" id="PS51635"/>
    </source>
</evidence>
<dbReference type="Pfam" id="PF00931">
    <property type="entry name" value="NB-ARC"/>
    <property type="match status" value="1"/>
</dbReference>
<dbReference type="InterPro" id="IPR002641">
    <property type="entry name" value="PNPLA_dom"/>
</dbReference>
<keyword evidence="5" id="KW-1185">Reference proteome</keyword>
<dbReference type="InterPro" id="IPR053137">
    <property type="entry name" value="NLR-like"/>
</dbReference>
<reference evidence="4 5" key="1">
    <citation type="submission" date="2020-05" db="EMBL/GenBank/DDBJ databases">
        <title>Ceratocystis lukuohia genome.</title>
        <authorList>
            <person name="Harrington T.C."/>
            <person name="Kim K."/>
            <person name="Mayers C.G."/>
        </authorList>
    </citation>
    <scope>NUCLEOTIDE SEQUENCE [LARGE SCALE GENOMIC DNA]</scope>
    <source>
        <strain evidence="4 5">C4212</strain>
    </source>
</reference>
<comment type="caution">
    <text evidence="4">The sequence shown here is derived from an EMBL/GenBank/DDBJ whole genome shotgun (WGS) entry which is preliminary data.</text>
</comment>
<dbReference type="InterPro" id="IPR011990">
    <property type="entry name" value="TPR-like_helical_dom_sf"/>
</dbReference>
<dbReference type="InterPro" id="IPR027417">
    <property type="entry name" value="P-loop_NTPase"/>
</dbReference>
<evidence type="ECO:0000313" key="5">
    <source>
        <dbReference type="Proteomes" id="UP001610728"/>
    </source>
</evidence>
<protein>
    <submittedName>
        <fullName evidence="4">Nephrocystin-3</fullName>
    </submittedName>
</protein>
<keyword evidence="1" id="KW-0443">Lipid metabolism</keyword>
<dbReference type="SUPFAM" id="SSF52540">
    <property type="entry name" value="P-loop containing nucleoside triphosphate hydrolases"/>
    <property type="match status" value="1"/>
</dbReference>
<dbReference type="Pfam" id="PF13424">
    <property type="entry name" value="TPR_12"/>
    <property type="match status" value="2"/>
</dbReference>
<name>A0ABR4MCV7_9PEZI</name>
<dbReference type="InterPro" id="IPR019734">
    <property type="entry name" value="TPR_rpt"/>
</dbReference>
<dbReference type="Gene3D" id="1.25.40.10">
    <property type="entry name" value="Tetratricopeptide repeat domain"/>
    <property type="match status" value="2"/>
</dbReference>
<dbReference type="SUPFAM" id="SSF52151">
    <property type="entry name" value="FabD/lysophospholipase-like"/>
    <property type="match status" value="1"/>
</dbReference>
<dbReference type="Pfam" id="PF01734">
    <property type="entry name" value="Patatin"/>
    <property type="match status" value="1"/>
</dbReference>
<accession>A0ABR4MCV7</accession>
<dbReference type="PANTHER" id="PTHR46082:SF6">
    <property type="entry name" value="AAA+ ATPASE DOMAIN-CONTAINING PROTEIN-RELATED"/>
    <property type="match status" value="1"/>
</dbReference>
<evidence type="ECO:0000256" key="1">
    <source>
        <dbReference type="ARBA" id="ARBA00023098"/>
    </source>
</evidence>
<dbReference type="Pfam" id="PF13374">
    <property type="entry name" value="TPR_10"/>
    <property type="match status" value="1"/>
</dbReference>
<comment type="caution">
    <text evidence="2">Lacks conserved residue(s) required for the propagation of feature annotation.</text>
</comment>
<dbReference type="PROSITE" id="PS51635">
    <property type="entry name" value="PNPLA"/>
    <property type="match status" value="1"/>
</dbReference>
<dbReference type="PANTHER" id="PTHR46082">
    <property type="entry name" value="ATP/GTP-BINDING PROTEIN-RELATED"/>
    <property type="match status" value="1"/>
</dbReference>
<proteinExistence type="predicted"/>